<evidence type="ECO:0000256" key="4">
    <source>
        <dbReference type="ARBA" id="ARBA00023015"/>
    </source>
</evidence>
<dbReference type="AlphaFoldDB" id="A0A2H0TGM4"/>
<gene>
    <name evidence="7" type="primary">mraZ</name>
    <name evidence="9" type="ORF">COU46_00065</name>
</gene>
<comment type="subunit">
    <text evidence="7">Forms oligomers.</text>
</comment>
<keyword evidence="2 7" id="KW-0963">Cytoplasm</keyword>
<comment type="subcellular location">
    <subcellularLocation>
        <location evidence="7">Cytoplasm</location>
        <location evidence="7">Nucleoid</location>
    </subcellularLocation>
</comment>
<dbReference type="InterPro" id="IPR020603">
    <property type="entry name" value="MraZ_dom"/>
</dbReference>
<accession>A0A2H0TGM4</accession>
<feature type="domain" description="SpoVT-AbrB" evidence="8">
    <location>
        <begin position="76"/>
        <end position="119"/>
    </location>
</feature>
<dbReference type="SUPFAM" id="SSF89447">
    <property type="entry name" value="AbrB/MazE/MraZ-like"/>
    <property type="match status" value="1"/>
</dbReference>
<dbReference type="InterPro" id="IPR037914">
    <property type="entry name" value="SpoVT-AbrB_sf"/>
</dbReference>
<dbReference type="PANTHER" id="PTHR34701:SF1">
    <property type="entry name" value="TRANSCRIPTIONAL REGULATOR MRAZ"/>
    <property type="match status" value="1"/>
</dbReference>
<dbReference type="PROSITE" id="PS51740">
    <property type="entry name" value="SPOVT_ABRB"/>
    <property type="match status" value="2"/>
</dbReference>
<dbReference type="GO" id="GO:0051301">
    <property type="term" value="P:cell division"/>
    <property type="evidence" value="ECO:0007669"/>
    <property type="project" value="UniProtKB-KW"/>
</dbReference>
<dbReference type="CDD" id="cd16320">
    <property type="entry name" value="MraZ_N"/>
    <property type="match status" value="1"/>
</dbReference>
<dbReference type="EMBL" id="PFCN01000002">
    <property type="protein sequence ID" value="PIR70682.1"/>
    <property type="molecule type" value="Genomic_DNA"/>
</dbReference>
<evidence type="ECO:0000256" key="7">
    <source>
        <dbReference type="HAMAP-Rule" id="MF_01008"/>
    </source>
</evidence>
<evidence type="ECO:0000256" key="2">
    <source>
        <dbReference type="ARBA" id="ARBA00022490"/>
    </source>
</evidence>
<sequence>MLIGEFQHILDSKKRVALPAKFRKELGKKAVITKGLDKCLVVYPLKEWEKVAEKLAGLPSGQTDVRKFQRNMLSGAAEVVCDALGRILIPDNLKQYAELGEKVVIAGVYKRLEIWDALKWAEYKVEIEKQTDVLAEKLGEVGAY</sequence>
<dbReference type="HAMAP" id="MF_01008">
    <property type="entry name" value="MraZ"/>
    <property type="match status" value="1"/>
</dbReference>
<dbReference type="GO" id="GO:0003700">
    <property type="term" value="F:DNA-binding transcription factor activity"/>
    <property type="evidence" value="ECO:0007669"/>
    <property type="project" value="UniProtKB-UniRule"/>
</dbReference>
<dbReference type="Pfam" id="PF02381">
    <property type="entry name" value="MraZ"/>
    <property type="match status" value="2"/>
</dbReference>
<dbReference type="PANTHER" id="PTHR34701">
    <property type="entry name" value="TRANSCRIPTIONAL REGULATOR MRAZ"/>
    <property type="match status" value="1"/>
</dbReference>
<name>A0A2H0TGM4_9BACT</name>
<dbReference type="GO" id="GO:0005737">
    <property type="term" value="C:cytoplasm"/>
    <property type="evidence" value="ECO:0007669"/>
    <property type="project" value="UniProtKB-UniRule"/>
</dbReference>
<dbReference type="InterPro" id="IPR007159">
    <property type="entry name" value="SpoVT-AbrB_dom"/>
</dbReference>
<dbReference type="InterPro" id="IPR038619">
    <property type="entry name" value="MraZ_sf"/>
</dbReference>
<evidence type="ECO:0000313" key="9">
    <source>
        <dbReference type="EMBL" id="PIR70682.1"/>
    </source>
</evidence>
<keyword evidence="4 7" id="KW-0805">Transcription regulation</keyword>
<evidence type="ECO:0000313" key="10">
    <source>
        <dbReference type="Proteomes" id="UP000229383"/>
    </source>
</evidence>
<dbReference type="Gene3D" id="3.40.1550.20">
    <property type="entry name" value="Transcriptional regulator MraZ domain"/>
    <property type="match status" value="1"/>
</dbReference>
<keyword evidence="5 7" id="KW-0238">DNA-binding</keyword>
<dbReference type="InterPro" id="IPR035644">
    <property type="entry name" value="MraZ_C"/>
</dbReference>
<keyword evidence="3" id="KW-0677">Repeat</keyword>
<keyword evidence="6 7" id="KW-0804">Transcription</keyword>
<comment type="similarity">
    <text evidence="7">Belongs to the MraZ family.</text>
</comment>
<comment type="caution">
    <text evidence="9">The sequence shown here is derived from an EMBL/GenBank/DDBJ whole genome shotgun (WGS) entry which is preliminary data.</text>
</comment>
<organism evidence="9 10">
    <name type="scientific">Candidatus Niyogibacteria bacterium CG10_big_fil_rev_8_21_14_0_10_42_19</name>
    <dbReference type="NCBI Taxonomy" id="1974725"/>
    <lineage>
        <taxon>Bacteria</taxon>
        <taxon>Candidatus Niyogiibacteriota</taxon>
    </lineage>
</organism>
<keyword evidence="9" id="KW-0132">Cell division</keyword>
<proteinExistence type="inferred from homology"/>
<dbReference type="InterPro" id="IPR003444">
    <property type="entry name" value="MraZ"/>
</dbReference>
<evidence type="ECO:0000259" key="8">
    <source>
        <dbReference type="PROSITE" id="PS51740"/>
    </source>
</evidence>
<dbReference type="Proteomes" id="UP000229383">
    <property type="component" value="Unassembled WGS sequence"/>
</dbReference>
<dbReference type="GO" id="GO:2000143">
    <property type="term" value="P:negative regulation of DNA-templated transcription initiation"/>
    <property type="evidence" value="ECO:0007669"/>
    <property type="project" value="TreeGrafter"/>
</dbReference>
<dbReference type="GO" id="GO:0000976">
    <property type="term" value="F:transcription cis-regulatory region binding"/>
    <property type="evidence" value="ECO:0007669"/>
    <property type="project" value="TreeGrafter"/>
</dbReference>
<dbReference type="CDD" id="cd16321">
    <property type="entry name" value="MraZ_C"/>
    <property type="match status" value="1"/>
</dbReference>
<protein>
    <recommendedName>
        <fullName evidence="1 7">Transcriptional regulator MraZ</fullName>
    </recommendedName>
</protein>
<feature type="domain" description="SpoVT-AbrB" evidence="8">
    <location>
        <begin position="5"/>
        <end position="47"/>
    </location>
</feature>
<dbReference type="InterPro" id="IPR035642">
    <property type="entry name" value="MraZ_N"/>
</dbReference>
<reference evidence="10" key="1">
    <citation type="submission" date="2017-09" db="EMBL/GenBank/DDBJ databases">
        <title>Depth-based differentiation of microbial function through sediment-hosted aquifers and enrichment of novel symbionts in the deep terrestrial subsurface.</title>
        <authorList>
            <person name="Probst A.J."/>
            <person name="Ladd B."/>
            <person name="Jarett J.K."/>
            <person name="Geller-Mcgrath D.E."/>
            <person name="Sieber C.M.K."/>
            <person name="Emerson J.B."/>
            <person name="Anantharaman K."/>
            <person name="Thomas B.C."/>
            <person name="Malmstrom R."/>
            <person name="Stieglmeier M."/>
            <person name="Klingl A."/>
            <person name="Woyke T."/>
            <person name="Ryan C.M."/>
            <person name="Banfield J.F."/>
        </authorList>
    </citation>
    <scope>NUCLEOTIDE SEQUENCE [LARGE SCALE GENOMIC DNA]</scope>
</reference>
<evidence type="ECO:0000256" key="5">
    <source>
        <dbReference type="ARBA" id="ARBA00023125"/>
    </source>
</evidence>
<dbReference type="NCBIfam" id="TIGR00242">
    <property type="entry name" value="division/cell wall cluster transcriptional repressor MraZ"/>
    <property type="match status" value="1"/>
</dbReference>
<dbReference type="GO" id="GO:0009295">
    <property type="term" value="C:nucleoid"/>
    <property type="evidence" value="ECO:0007669"/>
    <property type="project" value="UniProtKB-SubCell"/>
</dbReference>
<evidence type="ECO:0000256" key="1">
    <source>
        <dbReference type="ARBA" id="ARBA00013860"/>
    </source>
</evidence>
<evidence type="ECO:0000256" key="3">
    <source>
        <dbReference type="ARBA" id="ARBA00022737"/>
    </source>
</evidence>
<keyword evidence="9" id="KW-0131">Cell cycle</keyword>
<evidence type="ECO:0000256" key="6">
    <source>
        <dbReference type="ARBA" id="ARBA00023163"/>
    </source>
</evidence>